<dbReference type="InterPro" id="IPR046960">
    <property type="entry name" value="PPR_At4g14850-like_plant"/>
</dbReference>
<dbReference type="InterPro" id="IPR011990">
    <property type="entry name" value="TPR-like_helical_dom_sf"/>
</dbReference>
<gene>
    <name evidence="3" type="ORF">SI8410_01000475</name>
</gene>
<dbReference type="FunFam" id="1.25.40.10:FF:000090">
    <property type="entry name" value="Pentatricopeptide repeat-containing protein, chloroplastic"/>
    <property type="match status" value="1"/>
</dbReference>
<proteinExistence type="predicted"/>
<dbReference type="Proteomes" id="UP000663760">
    <property type="component" value="Chromosome 1"/>
</dbReference>
<evidence type="ECO:0000313" key="4">
    <source>
        <dbReference type="Proteomes" id="UP000663760"/>
    </source>
</evidence>
<dbReference type="PROSITE" id="PS51375">
    <property type="entry name" value="PPR"/>
    <property type="match status" value="3"/>
</dbReference>
<dbReference type="EMBL" id="LR746264">
    <property type="protein sequence ID" value="CAA7388207.1"/>
    <property type="molecule type" value="Genomic_DNA"/>
</dbReference>
<dbReference type="OrthoDB" id="746396at2759"/>
<evidence type="ECO:0000256" key="2">
    <source>
        <dbReference type="PROSITE-ProRule" id="PRU00708"/>
    </source>
</evidence>
<dbReference type="GO" id="GO:0003723">
    <property type="term" value="F:RNA binding"/>
    <property type="evidence" value="ECO:0007669"/>
    <property type="project" value="InterPro"/>
</dbReference>
<dbReference type="Gene3D" id="1.25.40.10">
    <property type="entry name" value="Tetratricopeptide repeat domain"/>
    <property type="match status" value="3"/>
</dbReference>
<organism evidence="3 4">
    <name type="scientific">Spirodela intermedia</name>
    <name type="common">Intermediate duckweed</name>
    <dbReference type="NCBI Taxonomy" id="51605"/>
    <lineage>
        <taxon>Eukaryota</taxon>
        <taxon>Viridiplantae</taxon>
        <taxon>Streptophyta</taxon>
        <taxon>Embryophyta</taxon>
        <taxon>Tracheophyta</taxon>
        <taxon>Spermatophyta</taxon>
        <taxon>Magnoliopsida</taxon>
        <taxon>Liliopsida</taxon>
        <taxon>Araceae</taxon>
        <taxon>Lemnoideae</taxon>
        <taxon>Spirodela</taxon>
    </lineage>
</organism>
<dbReference type="InterPro" id="IPR002885">
    <property type="entry name" value="PPR_rpt"/>
</dbReference>
<accession>A0A7I8JWX0</accession>
<dbReference type="GO" id="GO:0009451">
    <property type="term" value="P:RNA modification"/>
    <property type="evidence" value="ECO:0007669"/>
    <property type="project" value="InterPro"/>
</dbReference>
<dbReference type="AlphaFoldDB" id="A0A7I8JWX0"/>
<evidence type="ECO:0000313" key="3">
    <source>
        <dbReference type="EMBL" id="CAA7388207.1"/>
    </source>
</evidence>
<protein>
    <submittedName>
        <fullName evidence="3">Uncharacterized protein</fullName>
    </submittedName>
</protein>
<sequence length="457" mass="50371">MLKALRGGCRSHQKRAPRFTAAGCMEPAEERTSKELASSTKKMSGYSGRDARKLFDKMPLRDPVSYNVMIRDYIRDGNIEEARNMFDRMPGRNTVSWNSMIMGYSSRREMHAALKLFFIMPDHYKDAISWTTVAGGLARGCRLGDSLKLLEQSPQPHPAAWASVVSGAQQNGLACEALVIFREMLSLGITPVSHAFTSAAAAAADLSALLVGRQLFSQILTRGLGANTRVGNSVISMFMKSGSLGEARSHFDQMPGRDLVTWNAVITGFGCHGLGAEAISQFHQMQLAGFQPDSISFIGVLLGCSHSGYVDEGQRYFDSMHRDFGIRPRPEHYACLIDVFARAGMIREAADMILDVPFEASSVVWRALLNGCRIYGQHAAAASLKAMEIYRASGRCAEEARLGQSMGRRVGKEVGCSWVEVQGRAHVFTTRDETHYESQSIYMVLKLLTNEIAAHHE</sequence>
<feature type="repeat" description="PPR" evidence="2">
    <location>
        <begin position="258"/>
        <end position="292"/>
    </location>
</feature>
<feature type="repeat" description="PPR" evidence="2">
    <location>
        <begin position="157"/>
        <end position="191"/>
    </location>
</feature>
<keyword evidence="1" id="KW-0677">Repeat</keyword>
<name>A0A7I8JWX0_SPIIN</name>
<keyword evidence="4" id="KW-1185">Reference proteome</keyword>
<evidence type="ECO:0000256" key="1">
    <source>
        <dbReference type="ARBA" id="ARBA00022737"/>
    </source>
</evidence>
<dbReference type="NCBIfam" id="TIGR00756">
    <property type="entry name" value="PPR"/>
    <property type="match status" value="2"/>
</dbReference>
<feature type="repeat" description="PPR" evidence="2">
    <location>
        <begin position="62"/>
        <end position="96"/>
    </location>
</feature>
<dbReference type="Pfam" id="PF01535">
    <property type="entry name" value="PPR"/>
    <property type="match status" value="6"/>
</dbReference>
<reference evidence="3" key="1">
    <citation type="submission" date="2020-02" db="EMBL/GenBank/DDBJ databases">
        <authorList>
            <person name="Scholz U."/>
            <person name="Mascher M."/>
            <person name="Fiebig A."/>
        </authorList>
    </citation>
    <scope>NUCLEOTIDE SEQUENCE</scope>
</reference>
<dbReference type="PANTHER" id="PTHR47926">
    <property type="entry name" value="PENTATRICOPEPTIDE REPEAT-CONTAINING PROTEIN"/>
    <property type="match status" value="1"/>
</dbReference>